<sequence length="338" mass="40641">MEIIIVIGGILIIATLLSFRGYLRMNDYEEQFELLQEQKDREIEVYKEQITKSDISLLKKAQEISRKWIKQWNTEIRLWERDILRIKHPMMIDEDCKHHHPIIKDICTQEYKEILFLYEKALETELTPEYNEKINALMMHTHPIFKKTYLKAMRLMKKNGIVVEKFIDPLTEKTCHKPTMLLLHWWLYVVDDMIASLYEQQQEDKSKGVYKELTSMEIYWRNISKNTEYEEIEEILEFPYHLVPKYESLLICKKELLVLLNNISDIYKAARKKFIYYKSLLEAVTEGYIALDEDCSADEVKWRLNEYKEKDNLQNSEDIPTFERAYQLGAIERIKSML</sequence>
<keyword evidence="1" id="KW-0472">Membrane</keyword>
<feature type="transmembrane region" description="Helical" evidence="1">
    <location>
        <begin position="6"/>
        <end position="23"/>
    </location>
</feature>
<gene>
    <name evidence="2" type="ORF">CER18_09015</name>
</gene>
<evidence type="ECO:0000313" key="2">
    <source>
        <dbReference type="EMBL" id="PIT67934.1"/>
    </source>
</evidence>
<organism evidence="2 3">
    <name type="scientific">Bartonella tribocorum</name>
    <dbReference type="NCBI Taxonomy" id="85701"/>
    <lineage>
        <taxon>Bacteria</taxon>
        <taxon>Pseudomonadati</taxon>
        <taxon>Pseudomonadota</taxon>
        <taxon>Alphaproteobacteria</taxon>
        <taxon>Hyphomicrobiales</taxon>
        <taxon>Bartonellaceae</taxon>
        <taxon>Bartonella</taxon>
    </lineage>
</organism>
<evidence type="ECO:0000256" key="1">
    <source>
        <dbReference type="SAM" id="Phobius"/>
    </source>
</evidence>
<dbReference type="OrthoDB" id="7922340at2"/>
<dbReference type="EMBL" id="NJGE01000035">
    <property type="protein sequence ID" value="PIT67934.1"/>
    <property type="molecule type" value="Genomic_DNA"/>
</dbReference>
<name>A0A2N9Y8A1_9HYPH</name>
<dbReference type="AlphaFoldDB" id="A0A2N9Y8A1"/>
<accession>A0A2N9Y8A1</accession>
<proteinExistence type="predicted"/>
<reference evidence="2 3" key="1">
    <citation type="submission" date="2017-06" db="EMBL/GenBank/DDBJ databases">
        <title>Draft genome of Bartonella tribocorum strain L103, isolated from a rodent in Laos.</title>
        <authorList>
            <person name="Hadjadj L."/>
            <person name="Jiyipong T."/>
            <person name="Morand S."/>
            <person name="Diene S.M."/>
            <person name="Rolain J.-M."/>
        </authorList>
    </citation>
    <scope>NUCLEOTIDE SEQUENCE [LARGE SCALE GENOMIC DNA]</scope>
    <source>
        <strain evidence="2 3">L103</strain>
    </source>
</reference>
<evidence type="ECO:0000313" key="3">
    <source>
        <dbReference type="Proteomes" id="UP000229839"/>
    </source>
</evidence>
<keyword evidence="1" id="KW-1133">Transmembrane helix</keyword>
<keyword evidence="1" id="KW-0812">Transmembrane</keyword>
<comment type="caution">
    <text evidence="2">The sequence shown here is derived from an EMBL/GenBank/DDBJ whole genome shotgun (WGS) entry which is preliminary data.</text>
</comment>
<dbReference type="RefSeq" id="WP_100129667.1">
    <property type="nucleotide sequence ID" value="NZ_CADDYI010000027.1"/>
</dbReference>
<protein>
    <submittedName>
        <fullName evidence="2">Uncharacterized protein</fullName>
    </submittedName>
</protein>
<dbReference type="Proteomes" id="UP000229839">
    <property type="component" value="Unassembled WGS sequence"/>
</dbReference>